<evidence type="ECO:0000313" key="1">
    <source>
        <dbReference type="EMBL" id="MBX25571.1"/>
    </source>
</evidence>
<dbReference type="SUPFAM" id="SSF51445">
    <property type="entry name" value="(Trans)glycosidases"/>
    <property type="match status" value="1"/>
</dbReference>
<sequence length="127" mass="14393">MLPPDSAEQQAQVTLIKDDDGYNWGYNPILWGVPKGSYASNPNGACRTIEFRKMVHALNCMGLRVFLDVVYNHLHGSGPFDKNSVLDKIVPGYYLRRNTDGFIEHSACENNTASEHYMVERLIVEIF</sequence>
<accession>A0A2P2M5R7</accession>
<name>A0A2P2M5R7_RHIMU</name>
<proteinExistence type="predicted"/>
<dbReference type="PANTHER" id="PTHR43002">
    <property type="entry name" value="GLYCOGEN DEBRANCHING ENZYME"/>
    <property type="match status" value="1"/>
</dbReference>
<dbReference type="InterPro" id="IPR017853">
    <property type="entry name" value="GH"/>
</dbReference>
<dbReference type="EMBL" id="GGEC01045087">
    <property type="protein sequence ID" value="MBX25571.1"/>
    <property type="molecule type" value="Transcribed_RNA"/>
</dbReference>
<dbReference type="AlphaFoldDB" id="A0A2P2M5R7"/>
<dbReference type="Gene3D" id="3.20.20.80">
    <property type="entry name" value="Glycosidases"/>
    <property type="match status" value="1"/>
</dbReference>
<organism evidence="1">
    <name type="scientific">Rhizophora mucronata</name>
    <name type="common">Asiatic mangrove</name>
    <dbReference type="NCBI Taxonomy" id="61149"/>
    <lineage>
        <taxon>Eukaryota</taxon>
        <taxon>Viridiplantae</taxon>
        <taxon>Streptophyta</taxon>
        <taxon>Embryophyta</taxon>
        <taxon>Tracheophyta</taxon>
        <taxon>Spermatophyta</taxon>
        <taxon>Magnoliopsida</taxon>
        <taxon>eudicotyledons</taxon>
        <taxon>Gunneridae</taxon>
        <taxon>Pentapetalae</taxon>
        <taxon>rosids</taxon>
        <taxon>fabids</taxon>
        <taxon>Malpighiales</taxon>
        <taxon>Rhizophoraceae</taxon>
        <taxon>Rhizophora</taxon>
    </lineage>
</organism>
<protein>
    <submittedName>
        <fullName evidence="1">Uncharacterized protein</fullName>
    </submittedName>
</protein>
<reference evidence="1" key="1">
    <citation type="submission" date="2018-02" db="EMBL/GenBank/DDBJ databases">
        <title>Rhizophora mucronata_Transcriptome.</title>
        <authorList>
            <person name="Meera S.P."/>
            <person name="Sreeshan A."/>
            <person name="Augustine A."/>
        </authorList>
    </citation>
    <scope>NUCLEOTIDE SEQUENCE</scope>
    <source>
        <tissue evidence="1">Leaf</tissue>
    </source>
</reference>